<evidence type="ECO:0000259" key="2">
    <source>
        <dbReference type="Pfam" id="PF04892"/>
    </source>
</evidence>
<accession>A0ABQ0JV63</accession>
<feature type="transmembrane region" description="Helical" evidence="1">
    <location>
        <begin position="44"/>
        <end position="62"/>
    </location>
</feature>
<dbReference type="Pfam" id="PF04892">
    <property type="entry name" value="VanZ"/>
    <property type="match status" value="1"/>
</dbReference>
<reference evidence="4" key="1">
    <citation type="journal article" date="2015" name="Genome Announc.">
        <title>Draft Genome Sequence of an Anaerobic Ammonium-Oxidizing Bacterium, "Candidatus Brocadia sinica".</title>
        <authorList>
            <person name="Oshiki M."/>
            <person name="Shinyako-Hata K."/>
            <person name="Satoh H."/>
            <person name="Okabe S."/>
        </authorList>
    </citation>
    <scope>NUCLEOTIDE SEQUENCE [LARGE SCALE GENOMIC DNA]</scope>
    <source>
        <strain evidence="4">JPN1</strain>
    </source>
</reference>
<sequence length="145" mass="16336">MNIKIRVPWIFKCLLTLAYAYLIFAASSEDTSSINLPPYTDKLIHFMLFGFLCLMICWSLSSVTVGSKWIYKIILAISITSLYGASDEFHQFFTPNRSVDILDWLADTAGAATAGFLWHIVTSKRQIKKKFLAMEKTPITDVGGN</sequence>
<proteinExistence type="predicted"/>
<name>A0ABQ0JV63_9BACT</name>
<protein>
    <submittedName>
        <fullName evidence="3">Integral membrane protein</fullName>
    </submittedName>
</protein>
<feature type="domain" description="VanZ-like" evidence="2">
    <location>
        <begin position="38"/>
        <end position="121"/>
    </location>
</feature>
<keyword evidence="1" id="KW-0812">Transmembrane</keyword>
<feature type="transmembrane region" description="Helical" evidence="1">
    <location>
        <begin position="69"/>
        <end position="86"/>
    </location>
</feature>
<evidence type="ECO:0000313" key="4">
    <source>
        <dbReference type="Proteomes" id="UP000032309"/>
    </source>
</evidence>
<evidence type="ECO:0000313" key="3">
    <source>
        <dbReference type="EMBL" id="GAN32622.1"/>
    </source>
</evidence>
<dbReference type="RefSeq" id="WP_052562760.1">
    <property type="nucleotide sequence ID" value="NZ_BAFN01000001.1"/>
</dbReference>
<feature type="transmembrane region" description="Helical" evidence="1">
    <location>
        <begin position="101"/>
        <end position="121"/>
    </location>
</feature>
<dbReference type="EMBL" id="BAFN01000001">
    <property type="protein sequence ID" value="GAN32622.1"/>
    <property type="molecule type" value="Genomic_DNA"/>
</dbReference>
<dbReference type="NCBIfam" id="NF037970">
    <property type="entry name" value="vanZ_1"/>
    <property type="match status" value="1"/>
</dbReference>
<comment type="caution">
    <text evidence="3">The sequence shown here is derived from an EMBL/GenBank/DDBJ whole genome shotgun (WGS) entry which is preliminary data.</text>
</comment>
<keyword evidence="4" id="KW-1185">Reference proteome</keyword>
<dbReference type="PANTHER" id="PTHR28008">
    <property type="entry name" value="DOMAIN PROTEIN, PUTATIVE (AFU_ORTHOLOGUE AFUA_3G10980)-RELATED"/>
    <property type="match status" value="1"/>
</dbReference>
<keyword evidence="1" id="KW-1133">Transmembrane helix</keyword>
<keyword evidence="1" id="KW-0472">Membrane</keyword>
<organism evidence="3 4">
    <name type="scientific">Candidatus Brocadia sinica JPN1</name>
    <dbReference type="NCBI Taxonomy" id="1197129"/>
    <lineage>
        <taxon>Bacteria</taxon>
        <taxon>Pseudomonadati</taxon>
        <taxon>Planctomycetota</taxon>
        <taxon>Candidatus Brocadiia</taxon>
        <taxon>Candidatus Brocadiales</taxon>
        <taxon>Candidatus Brocadiaceae</taxon>
        <taxon>Candidatus Brocadia</taxon>
    </lineage>
</organism>
<gene>
    <name evidence="3" type="ORF">BROSI_A1137</name>
</gene>
<dbReference type="InterPro" id="IPR006976">
    <property type="entry name" value="VanZ-like"/>
</dbReference>
<dbReference type="Proteomes" id="UP000032309">
    <property type="component" value="Unassembled WGS sequence"/>
</dbReference>
<evidence type="ECO:0000256" key="1">
    <source>
        <dbReference type="SAM" id="Phobius"/>
    </source>
</evidence>
<dbReference type="PANTHER" id="PTHR28008:SF1">
    <property type="entry name" value="DOMAIN PROTEIN, PUTATIVE (AFU_ORTHOLOGUE AFUA_3G10980)-RELATED"/>
    <property type="match status" value="1"/>
</dbReference>